<dbReference type="CDD" id="cd04221">
    <property type="entry name" value="MauL"/>
    <property type="match status" value="1"/>
</dbReference>
<reference evidence="2 3" key="1">
    <citation type="submission" date="2015-03" db="EMBL/GenBank/DDBJ databases">
        <authorList>
            <person name="Murphy D."/>
        </authorList>
    </citation>
    <scope>NUCLEOTIDE SEQUENCE [LARGE SCALE GENOMIC DNA]</scope>
    <source>
        <strain evidence="2 3">KMM 520</strain>
    </source>
</reference>
<organism evidence="2">
    <name type="scientific">Pseudoalteromonas translucida KMM 520</name>
    <dbReference type="NCBI Taxonomy" id="1315283"/>
    <lineage>
        <taxon>Bacteria</taxon>
        <taxon>Pseudomonadati</taxon>
        <taxon>Pseudomonadota</taxon>
        <taxon>Gammaproteobacteria</taxon>
        <taxon>Alteromonadales</taxon>
        <taxon>Pseudoalteromonadaceae</taxon>
        <taxon>Pseudoalteromonas</taxon>
    </lineage>
</organism>
<dbReference type="PATRIC" id="fig|1315283.4.peg.468"/>
<evidence type="ECO:0000256" key="1">
    <source>
        <dbReference type="SAM" id="SignalP"/>
    </source>
</evidence>
<dbReference type="Proteomes" id="UP000065261">
    <property type="component" value="Chromosome I"/>
</dbReference>
<dbReference type="Gene3D" id="2.60.40.420">
    <property type="entry name" value="Cupredoxins - blue copper proteins"/>
    <property type="match status" value="1"/>
</dbReference>
<feature type="signal peptide" evidence="1">
    <location>
        <begin position="1"/>
        <end position="27"/>
    </location>
</feature>
<sequence length="227" mass="25046">MVMFERALQVFAKKRYLFALSVLFSHAAVSANIDLVIKDQHGVVLPNAVVEIGQANTAFKSVNSSIKKLPVAVMDQVNKQFLPELLIVQQGQLVNFPNSDNIRHNVYSFSSAKSFQLKLYSGQPKEPIVFDTQGVVVLGCNIHDSMVGYIYVAKSEQVYKTDKNGVVSLPITTQPLQISVWHALQTAPLENKKMMNIEPQAILPITINTSSPAPRNTFGSQFKGGND</sequence>
<evidence type="ECO:0000313" key="3">
    <source>
        <dbReference type="Proteomes" id="UP000065261"/>
    </source>
</evidence>
<evidence type="ECO:0008006" key="4">
    <source>
        <dbReference type="Google" id="ProtNLM"/>
    </source>
</evidence>
<evidence type="ECO:0000313" key="2">
    <source>
        <dbReference type="EMBL" id="ALS31873.1"/>
    </source>
</evidence>
<dbReference type="EMBL" id="CP011034">
    <property type="protein sequence ID" value="ALS31873.1"/>
    <property type="molecule type" value="Genomic_DNA"/>
</dbReference>
<name>A0A0U2WW78_9GAMM</name>
<dbReference type="KEGG" id="ptn:PTRA_a0522"/>
<dbReference type="InterPro" id="IPR034242">
    <property type="entry name" value="MauL"/>
</dbReference>
<gene>
    <name evidence="2" type="ORF">PTRA_a0522</name>
</gene>
<accession>A0A0U2WW78</accession>
<keyword evidence="1" id="KW-0732">Signal</keyword>
<protein>
    <recommendedName>
        <fullName evidence="4">Methylamine utilization protein</fullName>
    </recommendedName>
</protein>
<feature type="chain" id="PRO_5006833916" description="Methylamine utilization protein" evidence="1">
    <location>
        <begin position="28"/>
        <end position="227"/>
    </location>
</feature>
<dbReference type="InterPro" id="IPR008972">
    <property type="entry name" value="Cupredoxin"/>
</dbReference>
<dbReference type="AlphaFoldDB" id="A0A0U2WW78"/>
<proteinExistence type="predicted"/>
<dbReference type="SUPFAM" id="SSF49503">
    <property type="entry name" value="Cupredoxins"/>
    <property type="match status" value="1"/>
</dbReference>